<protein>
    <submittedName>
        <fullName evidence="5">3-oxoacyl-ACP synthase III</fullName>
    </submittedName>
</protein>
<dbReference type="InterPro" id="IPR013747">
    <property type="entry name" value="ACP_syn_III_C"/>
</dbReference>
<dbReference type="CDD" id="cd00830">
    <property type="entry name" value="KAS_III"/>
    <property type="match status" value="1"/>
</dbReference>
<dbReference type="SUPFAM" id="SSF53901">
    <property type="entry name" value="Thiolase-like"/>
    <property type="match status" value="1"/>
</dbReference>
<evidence type="ECO:0000256" key="2">
    <source>
        <dbReference type="ARBA" id="ARBA00023315"/>
    </source>
</evidence>
<evidence type="ECO:0000256" key="1">
    <source>
        <dbReference type="ARBA" id="ARBA00022679"/>
    </source>
</evidence>
<accession>A0A1Y5F8A7</accession>
<dbReference type="Pfam" id="PF00108">
    <property type="entry name" value="Thiolase_N"/>
    <property type="match status" value="1"/>
</dbReference>
<dbReference type="GO" id="GO:0044550">
    <property type="term" value="P:secondary metabolite biosynthetic process"/>
    <property type="evidence" value="ECO:0007669"/>
    <property type="project" value="TreeGrafter"/>
</dbReference>
<dbReference type="NCBIfam" id="NF006720">
    <property type="entry name" value="PRK09258.1"/>
    <property type="match status" value="1"/>
</dbReference>
<comment type="caution">
    <text evidence="5">The sequence shown here is derived from an EMBL/GenBank/DDBJ whole genome shotgun (WGS) entry which is preliminary data.</text>
</comment>
<keyword evidence="1" id="KW-0808">Transferase</keyword>
<dbReference type="EMBL" id="MAAO01000006">
    <property type="protein sequence ID" value="OUR97177.1"/>
    <property type="molecule type" value="Genomic_DNA"/>
</dbReference>
<evidence type="ECO:0000313" key="6">
    <source>
        <dbReference type="Proteomes" id="UP000196531"/>
    </source>
</evidence>
<gene>
    <name evidence="5" type="ORF">A9Q84_12690</name>
</gene>
<evidence type="ECO:0000313" key="5">
    <source>
        <dbReference type="EMBL" id="OUR97177.1"/>
    </source>
</evidence>
<feature type="domain" description="Thiolase N-terminal" evidence="3">
    <location>
        <begin position="46"/>
        <end position="176"/>
    </location>
</feature>
<feature type="domain" description="Beta-ketoacyl-[acyl-carrier-protein] synthase III C-terminal" evidence="4">
    <location>
        <begin position="257"/>
        <end position="337"/>
    </location>
</feature>
<sequence>MKFENVRIHSFDYLEPDTFKTSEEIEADLGATYERLKLPHGRLELMTGIKSRGVWPNGTRPSDLSTKVANKLLEKSNIERSDIGLLIHASVCRDFLEPSTASVVHHNLELSEDAMIFDLSNACLGVVNAMVMASNMIELGQIKSALIVSGENGGPLLTQTIEHLSSDLTLTRKSIKKYIANLTIGSAAVAYLLTHKDLAPNGHKIVGGAVCTDSSANVLCQGDGDTTSLMMETDSEELLKHGLALAKKNWNKTKTALNWNNSDVDWVIGHQVGTAHEKMTMEVMELSDHKTFTTYETLGNTGSAALPITLAKLSELDIIQKGEKIALLGIGSGLTSIMLGVEW</sequence>
<dbReference type="Pfam" id="PF08541">
    <property type="entry name" value="ACP_syn_III_C"/>
    <property type="match status" value="1"/>
</dbReference>
<dbReference type="PANTHER" id="PTHR34069:SF3">
    <property type="entry name" value="ACYL-COA:ACYL-COA ALKYLTRANSFERASE"/>
    <property type="match status" value="1"/>
</dbReference>
<dbReference type="Proteomes" id="UP000196531">
    <property type="component" value="Unassembled WGS sequence"/>
</dbReference>
<evidence type="ECO:0000259" key="3">
    <source>
        <dbReference type="Pfam" id="PF00108"/>
    </source>
</evidence>
<dbReference type="PANTHER" id="PTHR34069">
    <property type="entry name" value="3-OXOACYL-[ACYL-CARRIER-PROTEIN] SYNTHASE 3"/>
    <property type="match status" value="1"/>
</dbReference>
<dbReference type="InterPro" id="IPR020616">
    <property type="entry name" value="Thiolase_N"/>
</dbReference>
<keyword evidence="2" id="KW-0012">Acyltransferase</keyword>
<dbReference type="AlphaFoldDB" id="A0A1Y5F8A7"/>
<dbReference type="InterPro" id="IPR016039">
    <property type="entry name" value="Thiolase-like"/>
</dbReference>
<dbReference type="GO" id="GO:0016747">
    <property type="term" value="F:acyltransferase activity, transferring groups other than amino-acyl groups"/>
    <property type="evidence" value="ECO:0007669"/>
    <property type="project" value="InterPro"/>
</dbReference>
<evidence type="ECO:0000259" key="4">
    <source>
        <dbReference type="Pfam" id="PF08541"/>
    </source>
</evidence>
<reference evidence="6" key="1">
    <citation type="journal article" date="2017" name="Proc. Natl. Acad. Sci. U.S.A.">
        <title>Simulation of Deepwater Horizon oil plume reveals substrate specialization within a complex community of hydrocarbon-degraders.</title>
        <authorList>
            <person name="Hu P."/>
            <person name="Dubinsky E.A."/>
            <person name="Probst A.J."/>
            <person name="Wang J."/>
            <person name="Sieber C.M.K."/>
            <person name="Tom L.M."/>
            <person name="Gardinali P."/>
            <person name="Banfield J.F."/>
            <person name="Atlas R.M."/>
            <person name="Andersen G.L."/>
        </authorList>
    </citation>
    <scope>NUCLEOTIDE SEQUENCE [LARGE SCALE GENOMIC DNA]</scope>
</reference>
<organism evidence="5 6">
    <name type="scientific">Halobacteriovorax marinus</name>
    <dbReference type="NCBI Taxonomy" id="97084"/>
    <lineage>
        <taxon>Bacteria</taxon>
        <taxon>Pseudomonadati</taxon>
        <taxon>Bdellovibrionota</taxon>
        <taxon>Bacteriovoracia</taxon>
        <taxon>Bacteriovoracales</taxon>
        <taxon>Halobacteriovoraceae</taxon>
        <taxon>Halobacteriovorax</taxon>
    </lineage>
</organism>
<name>A0A1Y5F8A7_9BACT</name>
<dbReference type="Gene3D" id="3.40.47.10">
    <property type="match status" value="2"/>
</dbReference>
<proteinExistence type="predicted"/>